<dbReference type="Gene3D" id="3.60.160.10">
    <property type="entry name" value="Mitochondrial biogenesis AIM24"/>
    <property type="match status" value="1"/>
</dbReference>
<keyword evidence="4" id="KW-0809">Transit peptide</keyword>
<dbReference type="SUPFAM" id="SSF51219">
    <property type="entry name" value="TRAP-like"/>
    <property type="match status" value="1"/>
</dbReference>
<gene>
    <name evidence="8" type="ORF">AJ79_10086</name>
</gene>
<dbReference type="PANTHER" id="PTHR36959:SF2">
    <property type="entry name" value="ALTERED INHERITANCE OF MITOCHONDRIA PROTEIN 24, MITOCHONDRIAL"/>
    <property type="match status" value="1"/>
</dbReference>
<evidence type="ECO:0000313" key="8">
    <source>
        <dbReference type="EMBL" id="PGG95389.1"/>
    </source>
</evidence>
<dbReference type="PANTHER" id="PTHR36959">
    <property type="entry name" value="ALTERED INHERITANCE OF MITOCHONDRIA PROTEIN 24, MITOCHONDRIAL"/>
    <property type="match status" value="1"/>
</dbReference>
<dbReference type="InterPro" id="IPR036983">
    <property type="entry name" value="AIM24_sf"/>
</dbReference>
<evidence type="ECO:0000256" key="6">
    <source>
        <dbReference type="RuleBase" id="RU363045"/>
    </source>
</evidence>
<reference evidence="8 9" key="1">
    <citation type="submission" date="2017-10" db="EMBL/GenBank/DDBJ databases">
        <title>Comparative genomics in systemic dimorphic fungi from Ajellomycetaceae.</title>
        <authorList>
            <person name="Munoz J.F."/>
            <person name="Mcewen J.G."/>
            <person name="Clay O.K."/>
            <person name="Cuomo C.A."/>
        </authorList>
    </citation>
    <scope>NUCLEOTIDE SEQUENCE [LARGE SCALE GENOMIC DNA]</scope>
    <source>
        <strain evidence="8 9">UAMH5409</strain>
    </source>
</reference>
<evidence type="ECO:0000313" key="9">
    <source>
        <dbReference type="Proteomes" id="UP000223968"/>
    </source>
</evidence>
<dbReference type="InterPro" id="IPR016031">
    <property type="entry name" value="Trp_RNA-bd_attenuator-like_dom"/>
</dbReference>
<sequence length="390" mass="43296">MSHSVRRSLPLIPRRQGLWRSPTRRVEQRWIHVQQLQSGEPRLVNGSYLPASSTANSATSPDAKFEVLGAPYSLLSVSLSASQNLYTRRGTLVGLSGKADNVSSTLRLLEPVRRALLRIPFLYRKVSSTSPITALISTRSPITTFSVIELNGSVDWMIAQQQALLAWTGHSLRIKPRFNRQFSFAHWGNSEVTGRGLLALVGNGQLYSVELKAGEQYISHPSNVVAYTITAPSPRPYRFKSNILPFQIPSIGLGERLSGSNFIKNMSDTDTWKATLKLWHTLRTWSRRTIWGDRLFLQFDGPATILLQSRASRMADVLTTQQINEIADAPPGVTQEAVHKVTGKPDEEEVTPEAESVTKSTDAVSGRSVASIRQDGKVEFHQPEGSQQKK</sequence>
<dbReference type="AlphaFoldDB" id="A0A2B7WFN7"/>
<comment type="caution">
    <text evidence="8">The sequence shown here is derived from an EMBL/GenBank/DDBJ whole genome shotgun (WGS) entry which is preliminary data.</text>
</comment>
<dbReference type="GO" id="GO:0007007">
    <property type="term" value="P:inner mitochondrial membrane organization"/>
    <property type="evidence" value="ECO:0007669"/>
    <property type="project" value="TreeGrafter"/>
</dbReference>
<comment type="subcellular location">
    <subcellularLocation>
        <location evidence="1 6">Mitochondrion</location>
    </subcellularLocation>
</comment>
<evidence type="ECO:0000256" key="5">
    <source>
        <dbReference type="ARBA" id="ARBA00023128"/>
    </source>
</evidence>
<dbReference type="EMBL" id="PDNB01000351">
    <property type="protein sequence ID" value="PGG95389.1"/>
    <property type="molecule type" value="Genomic_DNA"/>
</dbReference>
<evidence type="ECO:0000256" key="2">
    <source>
        <dbReference type="ARBA" id="ARBA00009322"/>
    </source>
</evidence>
<keyword evidence="9" id="KW-1185">Reference proteome</keyword>
<dbReference type="FunFam" id="3.60.160.10:FF:000001">
    <property type="entry name" value="Altered inheritance of mitochondria protein 24, mitochondrial"/>
    <property type="match status" value="1"/>
</dbReference>
<dbReference type="GO" id="GO:0005743">
    <property type="term" value="C:mitochondrial inner membrane"/>
    <property type="evidence" value="ECO:0007669"/>
    <property type="project" value="TreeGrafter"/>
</dbReference>
<name>A0A2B7WFN7_9EURO</name>
<feature type="region of interest" description="Disordered" evidence="7">
    <location>
        <begin position="340"/>
        <end position="390"/>
    </location>
</feature>
<dbReference type="OrthoDB" id="5295771at2759"/>
<proteinExistence type="inferred from homology"/>
<dbReference type="InterPro" id="IPR002838">
    <property type="entry name" value="AIM24"/>
</dbReference>
<protein>
    <recommendedName>
        <fullName evidence="3 6">Altered inheritance of mitochondria protein 24, mitochondrial</fullName>
    </recommendedName>
</protein>
<dbReference type="Proteomes" id="UP000223968">
    <property type="component" value="Unassembled WGS sequence"/>
</dbReference>
<dbReference type="Pfam" id="PF01987">
    <property type="entry name" value="AIM24"/>
    <property type="match status" value="1"/>
</dbReference>
<comment type="similarity">
    <text evidence="2 6">Belongs to the AIM24 family.</text>
</comment>
<evidence type="ECO:0000256" key="1">
    <source>
        <dbReference type="ARBA" id="ARBA00004173"/>
    </source>
</evidence>
<evidence type="ECO:0000256" key="7">
    <source>
        <dbReference type="SAM" id="MobiDB-lite"/>
    </source>
</evidence>
<evidence type="ECO:0000256" key="4">
    <source>
        <dbReference type="ARBA" id="ARBA00022946"/>
    </source>
</evidence>
<evidence type="ECO:0000256" key="3">
    <source>
        <dbReference type="ARBA" id="ARBA00013287"/>
    </source>
</evidence>
<organism evidence="8 9">
    <name type="scientific">Helicocarpus griseus UAMH5409</name>
    <dbReference type="NCBI Taxonomy" id="1447875"/>
    <lineage>
        <taxon>Eukaryota</taxon>
        <taxon>Fungi</taxon>
        <taxon>Dikarya</taxon>
        <taxon>Ascomycota</taxon>
        <taxon>Pezizomycotina</taxon>
        <taxon>Eurotiomycetes</taxon>
        <taxon>Eurotiomycetidae</taxon>
        <taxon>Onygenales</taxon>
        <taxon>Ajellomycetaceae</taxon>
        <taxon>Helicocarpus</taxon>
    </lineage>
</organism>
<keyword evidence="5 6" id="KW-0496">Mitochondrion</keyword>
<accession>A0A2B7WFN7</accession>